<dbReference type="SMART" id="SM00192">
    <property type="entry name" value="LDLa"/>
    <property type="match status" value="1"/>
</dbReference>
<evidence type="ECO:0000256" key="1">
    <source>
        <dbReference type="PROSITE-ProRule" id="PRU00124"/>
    </source>
</evidence>
<dbReference type="PANTHER" id="PTHR24652:SF69">
    <property type="entry name" value="CUB DOMAIN-CONTAINING PROTEIN"/>
    <property type="match status" value="1"/>
</dbReference>
<comment type="caution">
    <text evidence="1">Lacks conserved residue(s) required for the propagation of feature annotation.</text>
</comment>
<dbReference type="EMBL" id="CAIIXF020000005">
    <property type="protein sequence ID" value="CAH1784395.1"/>
    <property type="molecule type" value="Genomic_DNA"/>
</dbReference>
<sequence>MDCLSPLAALSLALVLTFSGATEVYQFDEQCRLRSKSVGVFLDNKVLHIDQAAVLDFDHSSQNEEYIDCYVTVKEIGMKVSLHFQKLNLNLYTERLFIYENIGVHRLNALSPVGGIYGSLIPGEETIHPGVHDYSTSTNDGMTVYYTATPALRSSHFRLVVTAYIDSVADTCPLDYFLCSNKRCIHSQLRCDGYPNCGELDRSDEAGCYTPPGQEAVSVKQEYKEDGSVDDSSLNYDIGIVAVCVVVGALVVV</sequence>
<protein>
    <submittedName>
        <fullName evidence="2">Uncharacterized protein</fullName>
    </submittedName>
</protein>
<dbReference type="AlphaFoldDB" id="A0A8J1T745"/>
<organism evidence="2 3">
    <name type="scientific">Owenia fusiformis</name>
    <name type="common">Polychaete worm</name>
    <dbReference type="NCBI Taxonomy" id="6347"/>
    <lineage>
        <taxon>Eukaryota</taxon>
        <taxon>Metazoa</taxon>
        <taxon>Spiralia</taxon>
        <taxon>Lophotrochozoa</taxon>
        <taxon>Annelida</taxon>
        <taxon>Polychaeta</taxon>
        <taxon>Sedentaria</taxon>
        <taxon>Canalipalpata</taxon>
        <taxon>Sabellida</taxon>
        <taxon>Oweniida</taxon>
        <taxon>Oweniidae</taxon>
        <taxon>Owenia</taxon>
    </lineage>
</organism>
<dbReference type="Gene3D" id="4.10.400.10">
    <property type="entry name" value="Low-density Lipoprotein Receptor"/>
    <property type="match status" value="1"/>
</dbReference>
<accession>A0A8J1T745</accession>
<dbReference type="CDD" id="cd00112">
    <property type="entry name" value="LDLa"/>
    <property type="match status" value="1"/>
</dbReference>
<dbReference type="InterPro" id="IPR002172">
    <property type="entry name" value="LDrepeatLR_classA_rpt"/>
</dbReference>
<feature type="disulfide bond" evidence="1">
    <location>
        <begin position="172"/>
        <end position="184"/>
    </location>
</feature>
<reference evidence="2" key="1">
    <citation type="submission" date="2022-03" db="EMBL/GenBank/DDBJ databases">
        <authorList>
            <person name="Martin C."/>
        </authorList>
    </citation>
    <scope>NUCLEOTIDE SEQUENCE</scope>
</reference>
<evidence type="ECO:0000313" key="2">
    <source>
        <dbReference type="EMBL" id="CAH1784395.1"/>
    </source>
</evidence>
<feature type="disulfide bond" evidence="1">
    <location>
        <begin position="179"/>
        <end position="197"/>
    </location>
</feature>
<dbReference type="Proteomes" id="UP000749559">
    <property type="component" value="Unassembled WGS sequence"/>
</dbReference>
<dbReference type="PANTHER" id="PTHR24652">
    <property type="entry name" value="LOW-DENSITY LIPOPROTEIN RECEPTOR CLASS A DOMAIN-CONTAINING PROTEIN 2"/>
    <property type="match status" value="1"/>
</dbReference>
<dbReference type="Pfam" id="PF00057">
    <property type="entry name" value="Ldl_recept_a"/>
    <property type="match status" value="1"/>
</dbReference>
<dbReference type="PROSITE" id="PS50068">
    <property type="entry name" value="LDLRA_2"/>
    <property type="match status" value="1"/>
</dbReference>
<keyword evidence="3" id="KW-1185">Reference proteome</keyword>
<dbReference type="InterPro" id="IPR042333">
    <property type="entry name" value="LRAD2/Mig-13-like"/>
</dbReference>
<evidence type="ECO:0000313" key="3">
    <source>
        <dbReference type="Proteomes" id="UP000749559"/>
    </source>
</evidence>
<feature type="non-terminal residue" evidence="2">
    <location>
        <position position="1"/>
    </location>
</feature>
<gene>
    <name evidence="2" type="ORF">OFUS_LOCUS10597</name>
</gene>
<keyword evidence="1" id="KW-1015">Disulfide bond</keyword>
<dbReference type="InterPro" id="IPR036055">
    <property type="entry name" value="LDL_receptor-like_sf"/>
</dbReference>
<proteinExistence type="predicted"/>
<name>A0A8J1T745_OWEFU</name>
<dbReference type="OrthoDB" id="6514358at2759"/>
<dbReference type="SUPFAM" id="SSF57424">
    <property type="entry name" value="LDL receptor-like module"/>
    <property type="match status" value="1"/>
</dbReference>
<comment type="caution">
    <text evidence="2">The sequence shown here is derived from an EMBL/GenBank/DDBJ whole genome shotgun (WGS) entry which is preliminary data.</text>
</comment>